<dbReference type="AlphaFoldDB" id="A0AAV6Z7W8"/>
<proteinExistence type="predicted"/>
<evidence type="ECO:0008006" key="4">
    <source>
        <dbReference type="Google" id="ProtNLM"/>
    </source>
</evidence>
<evidence type="ECO:0000313" key="3">
    <source>
        <dbReference type="Proteomes" id="UP000824782"/>
    </source>
</evidence>
<keyword evidence="3" id="KW-1185">Reference proteome</keyword>
<organism evidence="2 3">
    <name type="scientific">Engystomops pustulosus</name>
    <name type="common">Tungara frog</name>
    <name type="synonym">Physalaemus pustulosus</name>
    <dbReference type="NCBI Taxonomy" id="76066"/>
    <lineage>
        <taxon>Eukaryota</taxon>
        <taxon>Metazoa</taxon>
        <taxon>Chordata</taxon>
        <taxon>Craniata</taxon>
        <taxon>Vertebrata</taxon>
        <taxon>Euteleostomi</taxon>
        <taxon>Amphibia</taxon>
        <taxon>Batrachia</taxon>
        <taxon>Anura</taxon>
        <taxon>Neobatrachia</taxon>
        <taxon>Hyloidea</taxon>
        <taxon>Leptodactylidae</taxon>
        <taxon>Leiuperinae</taxon>
        <taxon>Engystomops</taxon>
    </lineage>
</organism>
<name>A0AAV6Z7W8_ENGPU</name>
<feature type="transmembrane region" description="Helical" evidence="1">
    <location>
        <begin position="13"/>
        <end position="37"/>
    </location>
</feature>
<feature type="transmembrane region" description="Helical" evidence="1">
    <location>
        <begin position="44"/>
        <end position="67"/>
    </location>
</feature>
<reference evidence="2" key="1">
    <citation type="thesis" date="2020" institute="ProQuest LLC" country="789 East Eisenhower Parkway, Ann Arbor, MI, USA">
        <title>Comparative Genomics and Chromosome Evolution.</title>
        <authorList>
            <person name="Mudd A.B."/>
        </authorList>
    </citation>
    <scope>NUCLEOTIDE SEQUENCE</scope>
    <source>
        <strain evidence="2">237g6f4</strain>
        <tissue evidence="2">Blood</tissue>
    </source>
</reference>
<keyword evidence="1" id="KW-0812">Transmembrane</keyword>
<sequence length="85" mass="9688">MGGKVEDFHNVCILFWFSNLWILSIGVLLILILFLGVSTRESPLMMLFLGLLFPPGFLSLHFFFLGIKEVRGGLFSFRIGFIAYL</sequence>
<dbReference type="Proteomes" id="UP000824782">
    <property type="component" value="Unassembled WGS sequence"/>
</dbReference>
<evidence type="ECO:0000256" key="1">
    <source>
        <dbReference type="SAM" id="Phobius"/>
    </source>
</evidence>
<keyword evidence="1" id="KW-1133">Transmembrane helix</keyword>
<accession>A0AAV6Z7W8</accession>
<protein>
    <recommendedName>
        <fullName evidence="4">NADH dehydrogenase subunit 4</fullName>
    </recommendedName>
</protein>
<gene>
    <name evidence="2" type="ORF">GDO81_020671</name>
</gene>
<comment type="caution">
    <text evidence="2">The sequence shown here is derived from an EMBL/GenBank/DDBJ whole genome shotgun (WGS) entry which is preliminary data.</text>
</comment>
<dbReference type="EMBL" id="WNYA01001548">
    <property type="protein sequence ID" value="KAG8545554.1"/>
    <property type="molecule type" value="Genomic_DNA"/>
</dbReference>
<evidence type="ECO:0000313" key="2">
    <source>
        <dbReference type="EMBL" id="KAG8545554.1"/>
    </source>
</evidence>
<keyword evidence="1" id="KW-0472">Membrane</keyword>